<dbReference type="EMBL" id="VSSQ01008981">
    <property type="protein sequence ID" value="MPM40385.1"/>
    <property type="molecule type" value="Genomic_DNA"/>
</dbReference>
<evidence type="ECO:0000313" key="1">
    <source>
        <dbReference type="EMBL" id="MPM40385.1"/>
    </source>
</evidence>
<reference evidence="1" key="1">
    <citation type="submission" date="2019-08" db="EMBL/GenBank/DDBJ databases">
        <authorList>
            <person name="Kucharzyk K."/>
            <person name="Murdoch R.W."/>
            <person name="Higgins S."/>
            <person name="Loffler F."/>
        </authorList>
    </citation>
    <scope>NUCLEOTIDE SEQUENCE</scope>
</reference>
<name>A0A644ZHK4_9ZZZZ</name>
<dbReference type="AlphaFoldDB" id="A0A644ZHK4"/>
<gene>
    <name evidence="1" type="ORF">SDC9_87025</name>
</gene>
<accession>A0A644ZHK4</accession>
<proteinExistence type="predicted"/>
<protein>
    <submittedName>
        <fullName evidence="1">Uncharacterized protein</fullName>
    </submittedName>
</protein>
<comment type="caution">
    <text evidence="1">The sequence shown here is derived from an EMBL/GenBank/DDBJ whole genome shotgun (WGS) entry which is preliminary data.</text>
</comment>
<organism evidence="1">
    <name type="scientific">bioreactor metagenome</name>
    <dbReference type="NCBI Taxonomy" id="1076179"/>
    <lineage>
        <taxon>unclassified sequences</taxon>
        <taxon>metagenomes</taxon>
        <taxon>ecological metagenomes</taxon>
    </lineage>
</organism>
<sequence>MKTDVTKSNSYSFSDSTIQVLLNRMKSAGLICQRTDGEVDLLSSYRLNRPLFDITLSDLMLAKIHLTDL</sequence>